<keyword evidence="4" id="KW-0904">Protein phosphatase</keyword>
<keyword evidence="7" id="KW-1185">Reference proteome</keyword>
<gene>
    <name evidence="6" type="ORF">D3226_00725</name>
</gene>
<dbReference type="InterPro" id="IPR036196">
    <property type="entry name" value="Ptyr_pPase_sf"/>
</dbReference>
<dbReference type="Pfam" id="PF01451">
    <property type="entry name" value="LMWPc"/>
    <property type="match status" value="1"/>
</dbReference>
<evidence type="ECO:0000256" key="1">
    <source>
        <dbReference type="ARBA" id="ARBA00011063"/>
    </source>
</evidence>
<reference evidence="6 7" key="1">
    <citation type="submission" date="2018-09" db="EMBL/GenBank/DDBJ databases">
        <title>Comparative genomics of Leucobacter spp.</title>
        <authorList>
            <person name="Reis A.C."/>
            <person name="Kolvenbach B.A."/>
            <person name="Corvini P.F.X."/>
            <person name="Nunes O.C."/>
        </authorList>
    </citation>
    <scope>NUCLEOTIDE SEQUENCE [LARGE SCALE GENOMIC DNA]</scope>
    <source>
        <strain evidence="6 7">L-1</strain>
    </source>
</reference>
<dbReference type="CDD" id="cd16343">
    <property type="entry name" value="LMWPTP"/>
    <property type="match status" value="1"/>
</dbReference>
<dbReference type="InterPro" id="IPR023485">
    <property type="entry name" value="Ptyr_pPase"/>
</dbReference>
<evidence type="ECO:0000313" key="6">
    <source>
        <dbReference type="EMBL" id="MBL3688484.1"/>
    </source>
</evidence>
<sequence length="160" mass="17220">MSAPFHVNFVCTGNICRSPMAEVVFQELTERAGIASRFSVRSSGTEAWHTGKPADPRTVTALAARGFDGSAHRASQVSDAEIAGDELLVALARGHRDALLARGADPARVVLFTDFDPSSPADPDVFDPYYDDQAAFDGVLEQVERGAAELLTQLRLRLGF</sequence>
<name>A0ABS1SJZ0_9MICO</name>
<evidence type="ECO:0000256" key="2">
    <source>
        <dbReference type="ARBA" id="ARBA00013064"/>
    </source>
</evidence>
<evidence type="ECO:0000256" key="3">
    <source>
        <dbReference type="ARBA" id="ARBA00022801"/>
    </source>
</evidence>
<accession>A0ABS1SJZ0</accession>
<evidence type="ECO:0000256" key="4">
    <source>
        <dbReference type="ARBA" id="ARBA00022912"/>
    </source>
</evidence>
<dbReference type="PRINTS" id="PR00719">
    <property type="entry name" value="LMWPTPASE"/>
</dbReference>
<comment type="similarity">
    <text evidence="1">Belongs to the low molecular weight phosphotyrosine protein phosphatase family.</text>
</comment>
<dbReference type="PANTHER" id="PTHR11717">
    <property type="entry name" value="LOW MOLECULAR WEIGHT PROTEIN TYROSINE PHOSPHATASE"/>
    <property type="match status" value="1"/>
</dbReference>
<dbReference type="PANTHER" id="PTHR11717:SF7">
    <property type="entry name" value="LOW MOLECULAR WEIGHT PHOSPHOTYROSINE PROTEIN PHOSPHATASE"/>
    <property type="match status" value="1"/>
</dbReference>
<dbReference type="SMART" id="SM00226">
    <property type="entry name" value="LMWPc"/>
    <property type="match status" value="1"/>
</dbReference>
<feature type="domain" description="Phosphotyrosine protein phosphatase I" evidence="5">
    <location>
        <begin position="5"/>
        <end position="153"/>
    </location>
</feature>
<dbReference type="RefSeq" id="WP_202380530.1">
    <property type="nucleotide sequence ID" value="NZ_BAAAMA010000003.1"/>
</dbReference>
<dbReference type="EMBL" id="QYAD01000001">
    <property type="protein sequence ID" value="MBL3688484.1"/>
    <property type="molecule type" value="Genomic_DNA"/>
</dbReference>
<evidence type="ECO:0000259" key="5">
    <source>
        <dbReference type="SMART" id="SM00226"/>
    </source>
</evidence>
<dbReference type="InterPro" id="IPR017867">
    <property type="entry name" value="Tyr_phospatase_low_mol_wt"/>
</dbReference>
<comment type="caution">
    <text evidence="6">The sequence shown here is derived from an EMBL/GenBank/DDBJ whole genome shotgun (WGS) entry which is preliminary data.</text>
</comment>
<proteinExistence type="inferred from homology"/>
<dbReference type="Proteomes" id="UP001646141">
    <property type="component" value="Unassembled WGS sequence"/>
</dbReference>
<evidence type="ECO:0000313" key="7">
    <source>
        <dbReference type="Proteomes" id="UP001646141"/>
    </source>
</evidence>
<dbReference type="Gene3D" id="3.40.50.2300">
    <property type="match status" value="1"/>
</dbReference>
<dbReference type="SUPFAM" id="SSF52788">
    <property type="entry name" value="Phosphotyrosine protein phosphatases I"/>
    <property type="match status" value="1"/>
</dbReference>
<dbReference type="InterPro" id="IPR050438">
    <property type="entry name" value="LMW_PTPase"/>
</dbReference>
<dbReference type="EC" id="3.1.3.48" evidence="2"/>
<organism evidence="6 7">
    <name type="scientific">Leucobacter chromiireducens subsp. chromiireducens</name>
    <dbReference type="NCBI Taxonomy" id="660067"/>
    <lineage>
        <taxon>Bacteria</taxon>
        <taxon>Bacillati</taxon>
        <taxon>Actinomycetota</taxon>
        <taxon>Actinomycetes</taxon>
        <taxon>Micrococcales</taxon>
        <taxon>Microbacteriaceae</taxon>
        <taxon>Leucobacter</taxon>
    </lineage>
</organism>
<protein>
    <recommendedName>
        <fullName evidence="2">protein-tyrosine-phosphatase</fullName>
        <ecNumber evidence="2">3.1.3.48</ecNumber>
    </recommendedName>
</protein>
<keyword evidence="3" id="KW-0378">Hydrolase</keyword>